<feature type="DNA-binding region" description="H-T-H motif" evidence="4">
    <location>
        <begin position="29"/>
        <end position="48"/>
    </location>
</feature>
<keyword evidence="3" id="KW-0804">Transcription</keyword>
<reference evidence="7 8" key="1">
    <citation type="submission" date="2018-10" db="EMBL/GenBank/DDBJ databases">
        <title>Genomic Encyclopedia of Type Strains, Phase IV (KMG-IV): sequencing the most valuable type-strain genomes for metagenomic binning, comparative biology and taxonomic classification.</title>
        <authorList>
            <person name="Goeker M."/>
        </authorList>
    </citation>
    <scope>NUCLEOTIDE SEQUENCE [LARGE SCALE GENOMIC DNA]</scope>
    <source>
        <strain evidence="7 8">DSM 3303</strain>
    </source>
</reference>
<dbReference type="PROSITE" id="PS50977">
    <property type="entry name" value="HTH_TETR_2"/>
    <property type="match status" value="1"/>
</dbReference>
<dbReference type="PANTHER" id="PTHR30055">
    <property type="entry name" value="HTH-TYPE TRANSCRIPTIONAL REGULATOR RUTR"/>
    <property type="match status" value="1"/>
</dbReference>
<dbReference type="FunFam" id="1.10.10.60:FF:000141">
    <property type="entry name" value="TetR family transcriptional regulator"/>
    <property type="match status" value="1"/>
</dbReference>
<dbReference type="SUPFAM" id="SSF46689">
    <property type="entry name" value="Homeodomain-like"/>
    <property type="match status" value="1"/>
</dbReference>
<dbReference type="InterPro" id="IPR001647">
    <property type="entry name" value="HTH_TetR"/>
</dbReference>
<dbReference type="GO" id="GO:0003700">
    <property type="term" value="F:DNA-binding transcription factor activity"/>
    <property type="evidence" value="ECO:0007669"/>
    <property type="project" value="TreeGrafter"/>
</dbReference>
<name>A0A495B399_VOGIN</name>
<dbReference type="InterPro" id="IPR009057">
    <property type="entry name" value="Homeodomain-like_sf"/>
</dbReference>
<dbReference type="EMBL" id="RBID01000017">
    <property type="protein sequence ID" value="RKQ55441.1"/>
    <property type="molecule type" value="Genomic_DNA"/>
</dbReference>
<feature type="domain" description="HTH tetR-type" evidence="6">
    <location>
        <begin position="6"/>
        <end position="66"/>
    </location>
</feature>
<evidence type="ECO:0000256" key="1">
    <source>
        <dbReference type="ARBA" id="ARBA00023015"/>
    </source>
</evidence>
<dbReference type="Proteomes" id="UP000279384">
    <property type="component" value="Unassembled WGS sequence"/>
</dbReference>
<dbReference type="PANTHER" id="PTHR30055:SF119">
    <property type="entry name" value="NALC"/>
    <property type="match status" value="1"/>
</dbReference>
<evidence type="ECO:0000259" key="6">
    <source>
        <dbReference type="PROSITE" id="PS50977"/>
    </source>
</evidence>
<dbReference type="Gene3D" id="1.10.357.10">
    <property type="entry name" value="Tetracycline Repressor, domain 2"/>
    <property type="match status" value="1"/>
</dbReference>
<organism evidence="7 8">
    <name type="scientific">Vogesella indigofera</name>
    <name type="common">Pseudomonas indigofera</name>
    <dbReference type="NCBI Taxonomy" id="45465"/>
    <lineage>
        <taxon>Bacteria</taxon>
        <taxon>Pseudomonadati</taxon>
        <taxon>Pseudomonadota</taxon>
        <taxon>Betaproteobacteria</taxon>
        <taxon>Neisseriales</taxon>
        <taxon>Chromobacteriaceae</taxon>
        <taxon>Vogesella</taxon>
    </lineage>
</organism>
<dbReference type="AlphaFoldDB" id="A0A495B399"/>
<dbReference type="InterPro" id="IPR039536">
    <property type="entry name" value="TetR_C_Proteobacteria"/>
</dbReference>
<dbReference type="RefSeq" id="WP_120811587.1">
    <property type="nucleotide sequence ID" value="NZ_RBID01000017.1"/>
</dbReference>
<gene>
    <name evidence="7" type="ORF">C8E02_2819</name>
</gene>
<dbReference type="GO" id="GO:0000976">
    <property type="term" value="F:transcription cis-regulatory region binding"/>
    <property type="evidence" value="ECO:0007669"/>
    <property type="project" value="TreeGrafter"/>
</dbReference>
<evidence type="ECO:0000256" key="2">
    <source>
        <dbReference type="ARBA" id="ARBA00023125"/>
    </source>
</evidence>
<dbReference type="PRINTS" id="PR00455">
    <property type="entry name" value="HTHTETR"/>
</dbReference>
<accession>A0A495B399</accession>
<evidence type="ECO:0000313" key="7">
    <source>
        <dbReference type="EMBL" id="RKQ55441.1"/>
    </source>
</evidence>
<comment type="caution">
    <text evidence="7">The sequence shown here is derived from an EMBL/GenBank/DDBJ whole genome shotgun (WGS) entry which is preliminary data.</text>
</comment>
<dbReference type="Gene3D" id="1.10.10.60">
    <property type="entry name" value="Homeodomain-like"/>
    <property type="match status" value="1"/>
</dbReference>
<proteinExistence type="predicted"/>
<dbReference type="InterPro" id="IPR050109">
    <property type="entry name" value="HTH-type_TetR-like_transc_reg"/>
</dbReference>
<dbReference type="Pfam" id="PF00440">
    <property type="entry name" value="TetR_N"/>
    <property type="match status" value="1"/>
</dbReference>
<protein>
    <submittedName>
        <fullName evidence="7">TetR family transcriptional regulator</fullName>
    </submittedName>
</protein>
<evidence type="ECO:0000256" key="3">
    <source>
        <dbReference type="ARBA" id="ARBA00023163"/>
    </source>
</evidence>
<evidence type="ECO:0000256" key="5">
    <source>
        <dbReference type="SAM" id="MobiDB-lite"/>
    </source>
</evidence>
<keyword evidence="2 4" id="KW-0238">DNA-binding</keyword>
<evidence type="ECO:0000313" key="8">
    <source>
        <dbReference type="Proteomes" id="UP000279384"/>
    </source>
</evidence>
<sequence>MRVKSESRRQAIVAAAAEVFLERGYEIASMTEIAERSGGSKATLYSYFPSKEALFLVVMKQQAEEYMVEAFGRLSPGSDLAGTLRKFGEHYLNVILLPDLLIMRSIVMGEGPRSGMGRVFFDSGPAQGWGQLARFLEGEMAAGRLRPAKPWRAALHLINLLEADYLESFMTGFAEAPSAQQIVASAQEAVQVYLHGYGRSSSRDLGMLENGSSGRVDAEVPEPVNQ</sequence>
<evidence type="ECO:0000256" key="4">
    <source>
        <dbReference type="PROSITE-ProRule" id="PRU00335"/>
    </source>
</evidence>
<feature type="region of interest" description="Disordered" evidence="5">
    <location>
        <begin position="204"/>
        <end position="226"/>
    </location>
</feature>
<keyword evidence="1" id="KW-0805">Transcription regulation</keyword>
<dbReference type="Pfam" id="PF14246">
    <property type="entry name" value="TetR_C_7"/>
    <property type="match status" value="1"/>
</dbReference>